<sequence>MMSCALIMFSSAQEKAFAPQQLLVQLQPHTNLQAFQSELAQNGLEQTDISLLSKNMSIYLLVWSDATISNAQAMSKVRACKGVINLQNNHFIQERETIPTDPSFANTWHHKNTGQTGGTTDNDIDTPDAWDITTGGVTATGDTIVVCILEGGGANMNHPDLVNNIYHNHHEIPNNNIDDDGNGYVDDVNGWNVNLNSDTHSSGNHGTAVMGMIGASANNGIGSTGVNHNVKMMLVSGFNMSESSVIAAYDYPLTQRKLYNQSAGSNGAFVVATNASWGIDGANPANYPLWCAYYDTLGVHGILNCGATTNQNFNVDTGGDMPTACGSDYMISVTASNHNDQRTFSGYGATTIDLAAPGESVLLPSGSSSYATTSGTSFASPCVAGAIALAYSAPCASFASIYASNPQAGANYVRLNLLNTVDAVPSLASECVTGGRLNVNNMILQIMGNCGTGCITPYTSSLVSNDGGMAEFNVGSFSPNNYIYIKEQGATTWDSVGFSGSNISISNLTYCTDYMVRFAGDCSGNLSNYSDTLYFKTDGCCDAPQAAISVLGAADASISWPSVTVGTAYTLEYAPTGSGAWTSINNVSSPYALTGLDTCTVYDIQMSTTCADSSSTNSNIEQFETTGCGACTDVAYCAVDNGNTQYEFINKIMINNFNLITGDNDGYRPTENTGVILHPGNTYPFSIQPGYTGGAFTDDLLAWIDFNQNGIFENSELIMDFSSNSQVTQNVTIPTDAVLGRTRVRFMIFGSSSTASPCFAQNFWGEVEDYCININSNVGVDAVDLENQISIAPNPNTGSFVLYGVPLNTNISIFSVDGRQMGNFSEYQAGETLDISSYPKGVYLIKLSVNNQSITKRIVKQ</sequence>
<proteinExistence type="inferred from homology"/>
<dbReference type="InterPro" id="IPR023828">
    <property type="entry name" value="Peptidase_S8_Ser-AS"/>
</dbReference>
<dbReference type="InterPro" id="IPR015500">
    <property type="entry name" value="Peptidase_S8_subtilisin-rel"/>
</dbReference>
<keyword evidence="3" id="KW-0732">Signal</keyword>
<dbReference type="Pfam" id="PF18962">
    <property type="entry name" value="Por_Secre_tail"/>
    <property type="match status" value="1"/>
</dbReference>
<feature type="domain" description="Secretion system C-terminal sorting" evidence="8">
    <location>
        <begin position="792"/>
        <end position="859"/>
    </location>
</feature>
<dbReference type="STRING" id="477690.SAMN05216474_0703"/>
<feature type="domain" description="Peptidase S8/S53" evidence="7">
    <location>
        <begin position="141"/>
        <end position="393"/>
    </location>
</feature>
<dbReference type="Pfam" id="PF20009">
    <property type="entry name" value="GEVED"/>
    <property type="match status" value="1"/>
</dbReference>
<feature type="domain" description="GEVED" evidence="9">
    <location>
        <begin position="702"/>
        <end position="773"/>
    </location>
</feature>
<evidence type="ECO:0000259" key="9">
    <source>
        <dbReference type="Pfam" id="PF20009"/>
    </source>
</evidence>
<dbReference type="InterPro" id="IPR026444">
    <property type="entry name" value="Secre_tail"/>
</dbReference>
<dbReference type="PANTHER" id="PTHR43399:SF4">
    <property type="entry name" value="CELL WALL-ASSOCIATED PROTEASE"/>
    <property type="match status" value="1"/>
</dbReference>
<dbReference type="SUPFAM" id="SSF52743">
    <property type="entry name" value="Subtilisin-like"/>
    <property type="match status" value="1"/>
</dbReference>
<dbReference type="InterPro" id="IPR051048">
    <property type="entry name" value="Peptidase_S8/S53_subtilisin"/>
</dbReference>
<dbReference type="AlphaFoldDB" id="A0A1I6Y735"/>
<protein>
    <submittedName>
        <fullName evidence="10">Por secretion system C-terminal sorting domain-containing protein</fullName>
    </submittedName>
</protein>
<reference evidence="10 11" key="1">
    <citation type="submission" date="2016-10" db="EMBL/GenBank/DDBJ databases">
        <authorList>
            <person name="de Groot N.N."/>
        </authorList>
    </citation>
    <scope>NUCLEOTIDE SEQUENCE [LARGE SCALE GENOMIC DNA]</scope>
    <source>
        <strain evidence="10 11">CGMCC 1.7005</strain>
    </source>
</reference>
<evidence type="ECO:0000313" key="10">
    <source>
        <dbReference type="EMBL" id="SFT46369.1"/>
    </source>
</evidence>
<organism evidence="10 11">
    <name type="scientific">Lishizhenia tianjinensis</name>
    <dbReference type="NCBI Taxonomy" id="477690"/>
    <lineage>
        <taxon>Bacteria</taxon>
        <taxon>Pseudomonadati</taxon>
        <taxon>Bacteroidota</taxon>
        <taxon>Flavobacteriia</taxon>
        <taxon>Flavobacteriales</taxon>
        <taxon>Crocinitomicaceae</taxon>
        <taxon>Lishizhenia</taxon>
    </lineage>
</organism>
<comment type="caution">
    <text evidence="6">Lacks conserved residue(s) required for the propagation of feature annotation.</text>
</comment>
<evidence type="ECO:0000256" key="6">
    <source>
        <dbReference type="PROSITE-ProRule" id="PRU01240"/>
    </source>
</evidence>
<dbReference type="PANTHER" id="PTHR43399">
    <property type="entry name" value="SUBTILISIN-RELATED"/>
    <property type="match status" value="1"/>
</dbReference>
<evidence type="ECO:0000259" key="7">
    <source>
        <dbReference type="Pfam" id="PF00082"/>
    </source>
</evidence>
<evidence type="ECO:0000256" key="4">
    <source>
        <dbReference type="ARBA" id="ARBA00022801"/>
    </source>
</evidence>
<dbReference type="GO" id="GO:0004252">
    <property type="term" value="F:serine-type endopeptidase activity"/>
    <property type="evidence" value="ECO:0007669"/>
    <property type="project" value="InterPro"/>
</dbReference>
<dbReference type="NCBIfam" id="TIGR04183">
    <property type="entry name" value="Por_Secre_tail"/>
    <property type="match status" value="1"/>
</dbReference>
<gene>
    <name evidence="10" type="ORF">SAMN05216474_0703</name>
</gene>
<evidence type="ECO:0000256" key="3">
    <source>
        <dbReference type="ARBA" id="ARBA00022729"/>
    </source>
</evidence>
<evidence type="ECO:0000256" key="5">
    <source>
        <dbReference type="ARBA" id="ARBA00022825"/>
    </source>
</evidence>
<dbReference type="Pfam" id="PF00082">
    <property type="entry name" value="Peptidase_S8"/>
    <property type="match status" value="1"/>
</dbReference>
<accession>A0A1I6Y735</accession>
<name>A0A1I6Y735_9FLAO</name>
<comment type="similarity">
    <text evidence="1 6">Belongs to the peptidase S8 family.</text>
</comment>
<dbReference type="CDD" id="cd00063">
    <property type="entry name" value="FN3"/>
    <property type="match status" value="1"/>
</dbReference>
<dbReference type="EMBL" id="FPAS01000001">
    <property type="protein sequence ID" value="SFT46369.1"/>
    <property type="molecule type" value="Genomic_DNA"/>
</dbReference>
<dbReference type="PROSITE" id="PS51892">
    <property type="entry name" value="SUBTILASE"/>
    <property type="match status" value="1"/>
</dbReference>
<keyword evidence="5" id="KW-0720">Serine protease</keyword>
<dbReference type="InterPro" id="IPR045474">
    <property type="entry name" value="GEVED"/>
</dbReference>
<keyword evidence="2" id="KW-0645">Protease</keyword>
<dbReference type="InterPro" id="IPR036116">
    <property type="entry name" value="FN3_sf"/>
</dbReference>
<dbReference type="PRINTS" id="PR00723">
    <property type="entry name" value="SUBTILISIN"/>
</dbReference>
<evidence type="ECO:0000313" key="11">
    <source>
        <dbReference type="Proteomes" id="UP000236454"/>
    </source>
</evidence>
<evidence type="ECO:0000256" key="1">
    <source>
        <dbReference type="ARBA" id="ARBA00011073"/>
    </source>
</evidence>
<dbReference type="SUPFAM" id="SSF49265">
    <property type="entry name" value="Fibronectin type III"/>
    <property type="match status" value="1"/>
</dbReference>
<dbReference type="Proteomes" id="UP000236454">
    <property type="component" value="Unassembled WGS sequence"/>
</dbReference>
<keyword evidence="11" id="KW-1185">Reference proteome</keyword>
<evidence type="ECO:0000256" key="2">
    <source>
        <dbReference type="ARBA" id="ARBA00022670"/>
    </source>
</evidence>
<dbReference type="InterPro" id="IPR003961">
    <property type="entry name" value="FN3_dom"/>
</dbReference>
<keyword evidence="4" id="KW-0378">Hydrolase</keyword>
<dbReference type="InterPro" id="IPR036852">
    <property type="entry name" value="Peptidase_S8/S53_dom_sf"/>
</dbReference>
<dbReference type="PROSITE" id="PS00138">
    <property type="entry name" value="SUBTILASE_SER"/>
    <property type="match status" value="1"/>
</dbReference>
<dbReference type="Gene3D" id="3.40.50.200">
    <property type="entry name" value="Peptidase S8/S53 domain"/>
    <property type="match status" value="1"/>
</dbReference>
<dbReference type="GO" id="GO:0006508">
    <property type="term" value="P:proteolysis"/>
    <property type="evidence" value="ECO:0007669"/>
    <property type="project" value="UniProtKB-KW"/>
</dbReference>
<evidence type="ECO:0000259" key="8">
    <source>
        <dbReference type="Pfam" id="PF18962"/>
    </source>
</evidence>
<dbReference type="InterPro" id="IPR000209">
    <property type="entry name" value="Peptidase_S8/S53_dom"/>
</dbReference>